<proteinExistence type="predicted"/>
<organism evidence="1 2">
    <name type="scientific">Pleurotus cornucopiae</name>
    <name type="common">Cornucopia mushroom</name>
    <dbReference type="NCBI Taxonomy" id="5321"/>
    <lineage>
        <taxon>Eukaryota</taxon>
        <taxon>Fungi</taxon>
        <taxon>Dikarya</taxon>
        <taxon>Basidiomycota</taxon>
        <taxon>Agaricomycotina</taxon>
        <taxon>Agaricomycetes</taxon>
        <taxon>Agaricomycetidae</taxon>
        <taxon>Agaricales</taxon>
        <taxon>Pleurotineae</taxon>
        <taxon>Pleurotaceae</taxon>
        <taxon>Pleurotus</taxon>
    </lineage>
</organism>
<evidence type="ECO:0000313" key="2">
    <source>
        <dbReference type="Proteomes" id="UP000824881"/>
    </source>
</evidence>
<evidence type="ECO:0000313" key="1">
    <source>
        <dbReference type="EMBL" id="KAG9220424.1"/>
    </source>
</evidence>
<protein>
    <submittedName>
        <fullName evidence="1">Uncharacterized protein</fullName>
    </submittedName>
</protein>
<keyword evidence="2" id="KW-1185">Reference proteome</keyword>
<name>A0ACB7IQF3_PLECO</name>
<dbReference type="Proteomes" id="UP000824881">
    <property type="component" value="Unassembled WGS sequence"/>
</dbReference>
<dbReference type="EMBL" id="WQMT02000007">
    <property type="protein sequence ID" value="KAG9220424.1"/>
    <property type="molecule type" value="Genomic_DNA"/>
</dbReference>
<gene>
    <name evidence="1" type="ORF">CCMSSC00406_0003880</name>
</gene>
<reference evidence="1 2" key="1">
    <citation type="journal article" date="2021" name="Appl. Environ. Microbiol.">
        <title>Genetic linkage and physical mapping for an oyster mushroom Pleurotus cornucopiae and QTL analysis for the trait cap color.</title>
        <authorList>
            <person name="Zhang Y."/>
            <person name="Gao W."/>
            <person name="Sonnenberg A."/>
            <person name="Chen Q."/>
            <person name="Zhang J."/>
            <person name="Huang C."/>
        </authorList>
    </citation>
    <scope>NUCLEOTIDE SEQUENCE [LARGE SCALE GENOMIC DNA]</scope>
    <source>
        <strain evidence="1">CCMSSC00406</strain>
    </source>
</reference>
<accession>A0ACB7IQF3</accession>
<comment type="caution">
    <text evidence="1">The sequence shown here is derived from an EMBL/GenBank/DDBJ whole genome shotgun (WGS) entry which is preliminary data.</text>
</comment>
<sequence>MTSHIPTLVTRIPHLPPELQRDIFEWTALAYPKLAPKLLLVASRVQTWIEPVIYKVIVLDYPYKGVDLFMRTLESKPSSFFAKHVKTLCLTASVTFPYCTRVLSVCTGVEDLICWCPSPISGLLPLISSYPLRKLSVKMETLFPMEEAPNFAHPIFRFITHLDIVNPRSAPDDAYWHGLANLPRLTHLAIGDLFYWQQTDIKNTIPFLLENCQTLEALILVCGNEEIRETVGTSCGHDARLVVLPTFHHPDVYPVYLQRLKDGEAGMWRHAKPAICASSNQTTLSSELSTPHGAKTPARALLKSRSGMQENAIRYPMTGGKDKSKYTSQTPYRLKNDQNLMGQGLLKSILATQSRPLLDKTPFPNRTTKNTSNTPFMKPANFTKLVTLDQNFLQPGKTPLRPSSTRKHARAPRSASKSFETPQTNGNHWDVADVSICQPEVDVEEAVDEPDHDEIEYMPPKPLEQPYVPPFDFDLPNYKELGIALTQAIRTYPVDDTPLPEIQPVVQPVDDITLSLAEIADDDPFALLKQTTPKPAAVPSRVAPRTRTMSSATTIRSAPSAKANLSMNPVPVRRPPTSRATSNMTAATGANSKLPPRNKLVSTRPASTRPITASTAAVARNQVSIPPIRRPATSASTYKSSLTPKTVRPITTRTFGTRTTMKKDDCEPLKFDLVVDDDFRFDV</sequence>